<dbReference type="InterPro" id="IPR050407">
    <property type="entry name" value="Geranylgeranyl_reductase"/>
</dbReference>
<dbReference type="Proteomes" id="UP000617734">
    <property type="component" value="Unassembled WGS sequence"/>
</dbReference>
<gene>
    <name evidence="2" type="ORF">GCM10018781_63440</name>
</gene>
<dbReference type="PANTHER" id="PTHR42685">
    <property type="entry name" value="GERANYLGERANYL DIPHOSPHATE REDUCTASE"/>
    <property type="match status" value="1"/>
</dbReference>
<dbReference type="GeneID" id="95356646"/>
<dbReference type="AlphaFoldDB" id="A0A919L286"/>
<name>A0A919L286_9ACTN</name>
<feature type="domain" description="FAD-binding" evidence="1">
    <location>
        <begin position="3"/>
        <end position="277"/>
    </location>
</feature>
<dbReference type="Gene3D" id="3.50.50.60">
    <property type="entry name" value="FAD/NAD(P)-binding domain"/>
    <property type="match status" value="1"/>
</dbReference>
<sequence length="339" mass="35760">MIDLLVAGGGPAGLATAIHAALAGLEVVVAEPRATPIDKACGEGLMPPALRGLTGLGVTLQGHPLRGIRYLDGARNIAEAPFGTGPGLGVRRTELHHALARRAAELGVLVEPVRVGAVHQHDDHVSAAGLRARYLAAADGLHSPIRRSLGLGLPDDRPARYGLRRHYAVAPWSDHVEVHWSAGSEAYVTPLGPELVGVAVLTGHREPFEQQLARFPQLGRRLPPAAATGRARGAGALRQRVRRRVAGRVLLVGDAAGYVDALTGEGISVALAGAARLVDCVRAGRPQDYERAWCRATRRYRLLTESLLRLRGRPAVAARIVPLAARCPAAFAAAVRCLG</sequence>
<proteinExistence type="predicted"/>
<dbReference type="InterPro" id="IPR036188">
    <property type="entry name" value="FAD/NAD-bd_sf"/>
</dbReference>
<dbReference type="InterPro" id="IPR002938">
    <property type="entry name" value="FAD-bd"/>
</dbReference>
<reference evidence="2" key="2">
    <citation type="submission" date="2020-09" db="EMBL/GenBank/DDBJ databases">
        <authorList>
            <person name="Sun Q."/>
            <person name="Ohkuma M."/>
        </authorList>
    </citation>
    <scope>NUCLEOTIDE SEQUENCE</scope>
    <source>
        <strain evidence="2">JCM 4646</strain>
    </source>
</reference>
<dbReference type="PRINTS" id="PR00420">
    <property type="entry name" value="RNGMNOXGNASE"/>
</dbReference>
<protein>
    <submittedName>
        <fullName evidence="2">Oxidoreductase</fullName>
    </submittedName>
</protein>
<dbReference type="RefSeq" id="WP_190214355.1">
    <property type="nucleotide sequence ID" value="NZ_BNBO01000051.1"/>
</dbReference>
<evidence type="ECO:0000259" key="1">
    <source>
        <dbReference type="Pfam" id="PF01494"/>
    </source>
</evidence>
<dbReference type="EMBL" id="BNBO01000051">
    <property type="protein sequence ID" value="GHH81222.1"/>
    <property type="molecule type" value="Genomic_DNA"/>
</dbReference>
<dbReference type="Pfam" id="PF01494">
    <property type="entry name" value="FAD_binding_3"/>
    <property type="match status" value="1"/>
</dbReference>
<evidence type="ECO:0000313" key="2">
    <source>
        <dbReference type="EMBL" id="GHH81222.1"/>
    </source>
</evidence>
<comment type="caution">
    <text evidence="2">The sequence shown here is derived from an EMBL/GenBank/DDBJ whole genome shotgun (WGS) entry which is preliminary data.</text>
</comment>
<evidence type="ECO:0000313" key="3">
    <source>
        <dbReference type="Proteomes" id="UP000617734"/>
    </source>
</evidence>
<keyword evidence="3" id="KW-1185">Reference proteome</keyword>
<reference evidence="2" key="1">
    <citation type="journal article" date="2014" name="Int. J. Syst. Evol. Microbiol.">
        <title>Complete genome sequence of Corynebacterium casei LMG S-19264T (=DSM 44701T), isolated from a smear-ripened cheese.</title>
        <authorList>
            <consortium name="US DOE Joint Genome Institute (JGI-PGF)"/>
            <person name="Walter F."/>
            <person name="Albersmeier A."/>
            <person name="Kalinowski J."/>
            <person name="Ruckert C."/>
        </authorList>
    </citation>
    <scope>NUCLEOTIDE SEQUENCE</scope>
    <source>
        <strain evidence="2">JCM 4646</strain>
    </source>
</reference>
<dbReference type="PANTHER" id="PTHR42685:SF19">
    <property type="entry name" value="POSSIBLE OXIDOREDUCTASE"/>
    <property type="match status" value="1"/>
</dbReference>
<dbReference type="GO" id="GO:0071949">
    <property type="term" value="F:FAD binding"/>
    <property type="evidence" value="ECO:0007669"/>
    <property type="project" value="InterPro"/>
</dbReference>
<accession>A0A919L286</accession>
<organism evidence="2 3">
    <name type="scientific">Kitasatospora indigofera</name>
    <dbReference type="NCBI Taxonomy" id="67307"/>
    <lineage>
        <taxon>Bacteria</taxon>
        <taxon>Bacillati</taxon>
        <taxon>Actinomycetota</taxon>
        <taxon>Actinomycetes</taxon>
        <taxon>Kitasatosporales</taxon>
        <taxon>Streptomycetaceae</taxon>
        <taxon>Kitasatospora</taxon>
    </lineage>
</organism>
<dbReference type="SUPFAM" id="SSF51905">
    <property type="entry name" value="FAD/NAD(P)-binding domain"/>
    <property type="match status" value="1"/>
</dbReference>